<evidence type="ECO:0000313" key="3">
    <source>
        <dbReference type="EMBL" id="JAV16120.1"/>
    </source>
</evidence>
<name>A0A1L8EBI5_HAEIR</name>
<proteinExistence type="predicted"/>
<evidence type="ECO:0000256" key="1">
    <source>
        <dbReference type="SAM" id="MobiDB-lite"/>
    </source>
</evidence>
<reference evidence="3" key="1">
    <citation type="submission" date="2017-01" db="EMBL/GenBank/DDBJ databases">
        <title>An insight into the sialome and mialome of the horn fly, Haematobia irritans.</title>
        <authorList>
            <person name="Breijo M."/>
            <person name="Boiani M."/>
            <person name="Ures X."/>
            <person name="Rocha S."/>
            <person name="Sequeira M."/>
            <person name="Ribeiro J.M."/>
        </authorList>
    </citation>
    <scope>NUCLEOTIDE SEQUENCE</scope>
</reference>
<keyword evidence="2" id="KW-0732">Signal</keyword>
<feature type="region of interest" description="Disordered" evidence="1">
    <location>
        <begin position="122"/>
        <end position="141"/>
    </location>
</feature>
<feature type="chain" id="PRO_5012340643" evidence="2">
    <location>
        <begin position="19"/>
        <end position="141"/>
    </location>
</feature>
<evidence type="ECO:0000256" key="2">
    <source>
        <dbReference type="SAM" id="SignalP"/>
    </source>
</evidence>
<dbReference type="AlphaFoldDB" id="A0A1L8EBI5"/>
<sequence>MILLKLIICGLLIVRLHCYPVIQNTHISEEGHKDVTESERSIEQDSLTTNIARIIKPSEIREPSTLQEIINFVGRDKLNNIAISNAEQRDDNSKETLTYTELLKHLALWQLAQEQHFYEMQTESSSSNIKMGTANTNSLDN</sequence>
<protein>
    <submittedName>
        <fullName evidence="3">Putative secreted protein</fullName>
    </submittedName>
</protein>
<organism evidence="3">
    <name type="scientific">Haematobia irritans</name>
    <name type="common">Horn fly</name>
    <name type="synonym">Conops irritans</name>
    <dbReference type="NCBI Taxonomy" id="7368"/>
    <lineage>
        <taxon>Eukaryota</taxon>
        <taxon>Metazoa</taxon>
        <taxon>Ecdysozoa</taxon>
        <taxon>Arthropoda</taxon>
        <taxon>Hexapoda</taxon>
        <taxon>Insecta</taxon>
        <taxon>Pterygota</taxon>
        <taxon>Neoptera</taxon>
        <taxon>Endopterygota</taxon>
        <taxon>Diptera</taxon>
        <taxon>Brachycera</taxon>
        <taxon>Muscomorpha</taxon>
        <taxon>Muscoidea</taxon>
        <taxon>Muscidae</taxon>
        <taxon>Haematobia</taxon>
    </lineage>
</organism>
<feature type="signal peptide" evidence="2">
    <location>
        <begin position="1"/>
        <end position="18"/>
    </location>
</feature>
<accession>A0A1L8EBI5</accession>
<dbReference type="EMBL" id="GFDG01002679">
    <property type="protein sequence ID" value="JAV16120.1"/>
    <property type="molecule type" value="Transcribed_RNA"/>
</dbReference>